<dbReference type="Pfam" id="PF00027">
    <property type="entry name" value="cNMP_binding"/>
    <property type="match status" value="1"/>
</dbReference>
<name>A0ABY3C675_9GAMM</name>
<dbReference type="PANTHER" id="PTHR43310">
    <property type="entry name" value="SULFATE TRANSPORTER YBAR-RELATED"/>
    <property type="match status" value="1"/>
</dbReference>
<dbReference type="CDD" id="cd07042">
    <property type="entry name" value="STAS_SulP_like_sulfate_transporter"/>
    <property type="match status" value="1"/>
</dbReference>
<evidence type="ECO:0000256" key="3">
    <source>
        <dbReference type="ARBA" id="ARBA00022989"/>
    </source>
</evidence>
<dbReference type="InterPro" id="IPR011547">
    <property type="entry name" value="SLC26A/SulP_dom"/>
</dbReference>
<feature type="transmembrane region" description="Helical" evidence="5">
    <location>
        <begin position="398"/>
        <end position="429"/>
    </location>
</feature>
<dbReference type="EMBL" id="RYFG02000116">
    <property type="protein sequence ID" value="TRW90772.1"/>
    <property type="molecule type" value="Genomic_DNA"/>
</dbReference>
<evidence type="ECO:0000256" key="5">
    <source>
        <dbReference type="SAM" id="Phobius"/>
    </source>
</evidence>
<proteinExistence type="predicted"/>
<dbReference type="Pfam" id="PF01740">
    <property type="entry name" value="STAS"/>
    <property type="match status" value="1"/>
</dbReference>
<dbReference type="PROSITE" id="PS50042">
    <property type="entry name" value="CNMP_BINDING_3"/>
    <property type="match status" value="1"/>
</dbReference>
<dbReference type="RefSeq" id="WP_127027460.1">
    <property type="nucleotide sequence ID" value="NZ_RYFG02000116.1"/>
</dbReference>
<feature type="transmembrane region" description="Helical" evidence="5">
    <location>
        <begin position="137"/>
        <end position="157"/>
    </location>
</feature>
<dbReference type="InterPro" id="IPR014710">
    <property type="entry name" value="RmlC-like_jellyroll"/>
</dbReference>
<feature type="transmembrane region" description="Helical" evidence="5">
    <location>
        <begin position="177"/>
        <end position="196"/>
    </location>
</feature>
<evidence type="ECO:0000313" key="9">
    <source>
        <dbReference type="Proteomes" id="UP000733744"/>
    </source>
</evidence>
<dbReference type="InterPro" id="IPR002645">
    <property type="entry name" value="STAS_dom"/>
</dbReference>
<comment type="subcellular location">
    <subcellularLocation>
        <location evidence="1">Membrane</location>
        <topology evidence="1">Multi-pass membrane protein</topology>
    </subcellularLocation>
</comment>
<feature type="domain" description="STAS" evidence="7">
    <location>
        <begin position="470"/>
        <end position="576"/>
    </location>
</feature>
<dbReference type="Proteomes" id="UP000733744">
    <property type="component" value="Unassembled WGS sequence"/>
</dbReference>
<keyword evidence="4 5" id="KW-0472">Membrane</keyword>
<dbReference type="InterPro" id="IPR052706">
    <property type="entry name" value="Membrane-Transporter-like"/>
</dbReference>
<accession>A0ABY3C675</accession>
<keyword evidence="9" id="KW-1185">Reference proteome</keyword>
<dbReference type="PROSITE" id="PS50801">
    <property type="entry name" value="STAS"/>
    <property type="match status" value="1"/>
</dbReference>
<dbReference type="Gene3D" id="3.30.750.24">
    <property type="entry name" value="STAS domain"/>
    <property type="match status" value="1"/>
</dbReference>
<dbReference type="CDD" id="cd00038">
    <property type="entry name" value="CAP_ED"/>
    <property type="match status" value="1"/>
</dbReference>
<dbReference type="Pfam" id="PF00916">
    <property type="entry name" value="Sulfate_transp"/>
    <property type="match status" value="1"/>
</dbReference>
<reference evidence="8 9" key="1">
    <citation type="journal article" date="2019" name="Antonie Van Leeuwenhoek">
        <title>Description of 'Ca. Methylobacter oryzae' KRF1, a novel species from the environmentally important Methylobacter clade 2.</title>
        <authorList>
            <person name="Khatri K."/>
            <person name="Mohite J.A."/>
            <person name="Pandit P.S."/>
            <person name="Bahulikar R."/>
            <person name="Rahalkar M.C."/>
        </authorList>
    </citation>
    <scope>NUCLEOTIDE SEQUENCE [LARGE SCALE GENOMIC DNA]</scope>
    <source>
        <strain evidence="8 9">KRF1</strain>
    </source>
</reference>
<evidence type="ECO:0000256" key="1">
    <source>
        <dbReference type="ARBA" id="ARBA00004141"/>
    </source>
</evidence>
<dbReference type="PRINTS" id="PR00103">
    <property type="entry name" value="CAMPKINASE"/>
</dbReference>
<evidence type="ECO:0000313" key="8">
    <source>
        <dbReference type="EMBL" id="TRW90772.1"/>
    </source>
</evidence>
<dbReference type="PANTHER" id="PTHR43310:SF1">
    <property type="entry name" value="SULFATE TRANSPORTER YBAR-RELATED"/>
    <property type="match status" value="1"/>
</dbReference>
<protein>
    <submittedName>
        <fullName evidence="8">Cyclic nucleotide-binding domain-containing protein</fullName>
    </submittedName>
</protein>
<dbReference type="SUPFAM" id="SSF51206">
    <property type="entry name" value="cAMP-binding domain-like"/>
    <property type="match status" value="1"/>
</dbReference>
<gene>
    <name evidence="8" type="ORF">EKO24_018415</name>
</gene>
<sequence length="741" mass="80134">MATKAAPTTSPTHTFIDEFWGGLASMLVALPSAIAFGVLVFSSVDPKMAGEGAFIGMIGAACMGLGAPLFGRTPALISAPCAPAAAVLSGLALELTRTGTEINRIPALLALTALLAALLQILYGLLKGGRLIKYIPFPVVSGYLSGVGLIIAIGQIPNLLGIPKSAGLWHGLTAPDSWQWPGIVVGAVTIGAMLIAPRITQKIPAAIVGLFSGIAGYFLISLYVPALLSLEANALIIGPIPAGTDFWETVKDRFQSVQQTGLADLQVVAYSALALSALLSIDTLKTCIVLDALTKKRHDSNQELLGQGFANLLSFAAGGMPGSGTMGASLVNITSGGRKTQSGVIEGGLVVLAILVLSPLIAWVPIAALAGILLVVATRMFDWHAFHLLRHKETFFDFTVIASVVIVAETVGLIAASATGIGLAILLFIRDQIRASVLRRRATLKETSSKTYRLEDEQLFLREHGNEAAIYELQGNLFFGTTDHLFSQLEPDLDICKWLLFDMRRVECLDYTAAHLFTLMQDRLRARGGELIFSGMPSKLPSGEDLLKYMTQVGLVTDDGNGIRIFDTRDEALEWMENQILQASGWTEERLNEQTLDLADIELLRESDEATLAALRPCLQERTVPAGEKIFTLGDSGDELFLIRRGIVQVFLPLNNGKHHHLATFHQGDYFGEMAFLDHRQRSAEAIAKTDCEIYSLSRQEFNGQVYNNPVLGTRIFARIARAVSLRLRQTDIELCSLEER</sequence>
<dbReference type="InterPro" id="IPR000595">
    <property type="entry name" value="cNMP-bd_dom"/>
</dbReference>
<evidence type="ECO:0000259" key="7">
    <source>
        <dbReference type="PROSITE" id="PS50801"/>
    </source>
</evidence>
<dbReference type="Gene3D" id="2.60.120.10">
    <property type="entry name" value="Jelly Rolls"/>
    <property type="match status" value="1"/>
</dbReference>
<dbReference type="InterPro" id="IPR036513">
    <property type="entry name" value="STAS_dom_sf"/>
</dbReference>
<evidence type="ECO:0000259" key="6">
    <source>
        <dbReference type="PROSITE" id="PS50042"/>
    </source>
</evidence>
<feature type="transmembrane region" description="Helical" evidence="5">
    <location>
        <begin position="20"/>
        <end position="41"/>
    </location>
</feature>
<dbReference type="SUPFAM" id="SSF52091">
    <property type="entry name" value="SpoIIaa-like"/>
    <property type="match status" value="1"/>
</dbReference>
<feature type="transmembrane region" description="Helical" evidence="5">
    <location>
        <begin position="348"/>
        <end position="378"/>
    </location>
</feature>
<evidence type="ECO:0000256" key="4">
    <source>
        <dbReference type="ARBA" id="ARBA00023136"/>
    </source>
</evidence>
<feature type="domain" description="Cyclic nucleotide-binding" evidence="6">
    <location>
        <begin position="603"/>
        <end position="723"/>
    </location>
</feature>
<feature type="transmembrane region" description="Helical" evidence="5">
    <location>
        <begin position="105"/>
        <end position="125"/>
    </location>
</feature>
<feature type="transmembrane region" description="Helical" evidence="5">
    <location>
        <begin position="203"/>
        <end position="224"/>
    </location>
</feature>
<keyword evidence="3 5" id="KW-1133">Transmembrane helix</keyword>
<organism evidence="8 9">
    <name type="scientific">Candidatus Methylobacter oryzae</name>
    <dbReference type="NCBI Taxonomy" id="2497749"/>
    <lineage>
        <taxon>Bacteria</taxon>
        <taxon>Pseudomonadati</taxon>
        <taxon>Pseudomonadota</taxon>
        <taxon>Gammaproteobacteria</taxon>
        <taxon>Methylococcales</taxon>
        <taxon>Methylococcaceae</taxon>
        <taxon>Methylobacter</taxon>
    </lineage>
</organism>
<dbReference type="InterPro" id="IPR018490">
    <property type="entry name" value="cNMP-bd_dom_sf"/>
</dbReference>
<evidence type="ECO:0000256" key="2">
    <source>
        <dbReference type="ARBA" id="ARBA00022692"/>
    </source>
</evidence>
<dbReference type="SMART" id="SM00100">
    <property type="entry name" value="cNMP"/>
    <property type="match status" value="1"/>
</dbReference>
<feature type="transmembrane region" description="Helical" evidence="5">
    <location>
        <begin position="53"/>
        <end position="70"/>
    </location>
</feature>
<keyword evidence="2 5" id="KW-0812">Transmembrane</keyword>
<comment type="caution">
    <text evidence="8">The sequence shown here is derived from an EMBL/GenBank/DDBJ whole genome shotgun (WGS) entry which is preliminary data.</text>
</comment>